<sequence>MTKYIRFDDDFLDRLRSTADLPMLIGREMELKRAGQSLVACCPFHQEKTPSFHVSPQKNTYRCWGCGARGDAIEWLRKRHHMSFHEAVVHLAGVCGIKLPVDDRDSEDDKAQRKHLATFYQVLKEAARVFSRGLVKSPTARAYLKGKRGLTDATIERFGLGVVAKGVVDLMASSTTGYDALLASGLAAQRDDGEIYDRFRHRIMFPIHNESGNLIGFAGRSIIEKPDKTPKYINSPETEIFHKGRELYALHLAKPTIRSERVAVIVEGYLDVISLHQAGDERAVAPMGTTLTNLQVRRLLVHADTIVFAFDGDVAGRKAALTAAAVMLDEMKDGKSARFLFLPENEDPDSFVRSHGIEAWHAQTEQAVPLSAVLTDYVAHNLDRNVPESQVKAAEKAKAILARIQHAELFGRAMKAKLEEIIGVALDSTKIPIASCDPTESKHDTQRRKRLCC</sequence>
<dbReference type="InterPro" id="IPR013264">
    <property type="entry name" value="DNAG_N"/>
</dbReference>
<dbReference type="SUPFAM" id="SSF57783">
    <property type="entry name" value="Zinc beta-ribbon"/>
    <property type="match status" value="1"/>
</dbReference>
<comment type="subunit">
    <text evidence="12">Monomer. Interacts with DnaB.</text>
</comment>
<dbReference type="Pfam" id="PF01807">
    <property type="entry name" value="Zn_ribbon_DnaG"/>
    <property type="match status" value="1"/>
</dbReference>
<organism evidence="14 15">
    <name type="scientific">Xylella fastidiosa</name>
    <dbReference type="NCBI Taxonomy" id="2371"/>
    <lineage>
        <taxon>Bacteria</taxon>
        <taxon>Pseudomonadati</taxon>
        <taxon>Pseudomonadota</taxon>
        <taxon>Gammaproteobacteria</taxon>
        <taxon>Lysobacterales</taxon>
        <taxon>Lysobacteraceae</taxon>
        <taxon>Xylella</taxon>
    </lineage>
</organism>
<dbReference type="Pfam" id="PF13662">
    <property type="entry name" value="Toprim_4"/>
    <property type="match status" value="1"/>
</dbReference>
<keyword evidence="14" id="KW-0614">Plasmid</keyword>
<dbReference type="PANTHER" id="PTHR30313:SF2">
    <property type="entry name" value="DNA PRIMASE"/>
    <property type="match status" value="1"/>
</dbReference>
<dbReference type="GO" id="GO:1990077">
    <property type="term" value="C:primosome complex"/>
    <property type="evidence" value="ECO:0007669"/>
    <property type="project" value="UniProtKB-KW"/>
</dbReference>
<dbReference type="GO" id="GO:0000428">
    <property type="term" value="C:DNA-directed RNA polymerase complex"/>
    <property type="evidence" value="ECO:0007669"/>
    <property type="project" value="UniProtKB-KW"/>
</dbReference>
<keyword evidence="3 12" id="KW-0808">Transferase</keyword>
<dbReference type="InterPro" id="IPR050219">
    <property type="entry name" value="DnaG_primase"/>
</dbReference>
<comment type="cofactor">
    <cofactor evidence="12">
        <name>Zn(2+)</name>
        <dbReference type="ChEBI" id="CHEBI:29105"/>
    </cofactor>
    <text evidence="12">Binds 1 zinc ion per monomer.</text>
</comment>
<reference evidence="15" key="1">
    <citation type="submission" date="2014-11" db="EMBL/GenBank/DDBJ databases">
        <title>Xylella fastidiosa Hib4 Genome Sequencing.</title>
        <authorList>
            <person name="Pierry P.M."/>
            <person name="da Silva A.M."/>
        </authorList>
    </citation>
    <scope>NUCLEOTIDE SEQUENCE [LARGE SCALE GENOMIC DNA]</scope>
    <source>
        <strain evidence="15">Hib4</strain>
        <plasmid evidence="15">pxf64-hb</plasmid>
    </source>
</reference>
<comment type="domain">
    <text evidence="12">Contains an N-terminal zinc-binding domain, a central core domain that contains the primase activity, and a C-terminal DnaB-binding domain.</text>
</comment>
<dbReference type="Gene3D" id="3.40.1360.10">
    <property type="match status" value="1"/>
</dbReference>
<keyword evidence="11 12" id="KW-0804">Transcription</keyword>
<dbReference type="InterPro" id="IPR006295">
    <property type="entry name" value="DNA_primase_DnaG"/>
</dbReference>
<dbReference type="GO" id="GO:0003677">
    <property type="term" value="F:DNA binding"/>
    <property type="evidence" value="ECO:0007669"/>
    <property type="project" value="UniProtKB-KW"/>
</dbReference>
<evidence type="ECO:0000313" key="14">
    <source>
        <dbReference type="EMBL" id="QPB72730.1"/>
    </source>
</evidence>
<keyword evidence="6 12" id="KW-0479">Metal-binding</keyword>
<gene>
    <name evidence="12" type="primary">dnaG</name>
    <name evidence="14" type="ORF">XFHB_12990</name>
</gene>
<keyword evidence="5 12" id="KW-0235">DNA replication</keyword>
<comment type="function">
    <text evidence="12">RNA polymerase that catalyzes the synthesis of short RNA molecules used as primers for DNA polymerase during DNA replication.</text>
</comment>
<dbReference type="EC" id="2.7.7.101" evidence="12"/>
<dbReference type="Proteomes" id="UP000196980">
    <property type="component" value="Plasmid pXF64-HB"/>
</dbReference>
<dbReference type="NCBIfam" id="TIGR01391">
    <property type="entry name" value="dnaG"/>
    <property type="match status" value="1"/>
</dbReference>
<dbReference type="GO" id="GO:0008270">
    <property type="term" value="F:zinc ion binding"/>
    <property type="evidence" value="ECO:0007669"/>
    <property type="project" value="UniProtKB-UniRule"/>
</dbReference>
<evidence type="ECO:0000256" key="5">
    <source>
        <dbReference type="ARBA" id="ARBA00022705"/>
    </source>
</evidence>
<dbReference type="Pfam" id="PF08275">
    <property type="entry name" value="DNAG_N"/>
    <property type="match status" value="1"/>
</dbReference>
<dbReference type="Gene3D" id="3.90.580.10">
    <property type="entry name" value="Zinc finger, CHC2-type domain"/>
    <property type="match status" value="1"/>
</dbReference>
<dbReference type="GO" id="GO:0003899">
    <property type="term" value="F:DNA-directed RNA polymerase activity"/>
    <property type="evidence" value="ECO:0007669"/>
    <property type="project" value="UniProtKB-UniRule"/>
</dbReference>
<dbReference type="Gene3D" id="3.90.980.10">
    <property type="entry name" value="DNA primase, catalytic core, N-terminal domain"/>
    <property type="match status" value="1"/>
</dbReference>
<dbReference type="SMART" id="SM00493">
    <property type="entry name" value="TOPRIM"/>
    <property type="match status" value="1"/>
</dbReference>
<evidence type="ECO:0000256" key="7">
    <source>
        <dbReference type="ARBA" id="ARBA00022771"/>
    </source>
</evidence>
<dbReference type="SMART" id="SM00400">
    <property type="entry name" value="ZnF_CHCC"/>
    <property type="match status" value="1"/>
</dbReference>
<dbReference type="PANTHER" id="PTHR30313">
    <property type="entry name" value="DNA PRIMASE"/>
    <property type="match status" value="1"/>
</dbReference>
<keyword evidence="7 12" id="KW-0863">Zinc-finger</keyword>
<dbReference type="InterPro" id="IPR036977">
    <property type="entry name" value="DNA_primase_Znf_CHC2"/>
</dbReference>
<accession>A0ABD7BZ39</accession>
<keyword evidence="9" id="KW-0460">Magnesium</keyword>
<dbReference type="EMBL" id="CP009886">
    <property type="protein sequence ID" value="QPB72730.1"/>
    <property type="molecule type" value="Genomic_DNA"/>
</dbReference>
<dbReference type="InterPro" id="IPR034151">
    <property type="entry name" value="TOPRIM_DnaG_bac"/>
</dbReference>
<dbReference type="AlphaFoldDB" id="A0ABD7BZ39"/>
<dbReference type="GO" id="GO:0006269">
    <property type="term" value="P:DNA replication, synthesis of primer"/>
    <property type="evidence" value="ECO:0007669"/>
    <property type="project" value="UniProtKB-UniRule"/>
</dbReference>
<evidence type="ECO:0000256" key="4">
    <source>
        <dbReference type="ARBA" id="ARBA00022695"/>
    </source>
</evidence>
<keyword evidence="4 12" id="KW-0548">Nucleotidyltransferase</keyword>
<dbReference type="KEGG" id="xfh:XFHB_12990"/>
<evidence type="ECO:0000256" key="8">
    <source>
        <dbReference type="ARBA" id="ARBA00022833"/>
    </source>
</evidence>
<keyword evidence="10 12" id="KW-0238">DNA-binding</keyword>
<evidence type="ECO:0000256" key="6">
    <source>
        <dbReference type="ARBA" id="ARBA00022723"/>
    </source>
</evidence>
<evidence type="ECO:0000256" key="11">
    <source>
        <dbReference type="ARBA" id="ARBA00023163"/>
    </source>
</evidence>
<evidence type="ECO:0000256" key="2">
    <source>
        <dbReference type="ARBA" id="ARBA00022515"/>
    </source>
</evidence>
<dbReference type="HAMAP" id="MF_00974">
    <property type="entry name" value="DNA_primase_DnaG"/>
    <property type="match status" value="1"/>
</dbReference>
<evidence type="ECO:0000256" key="10">
    <source>
        <dbReference type="ARBA" id="ARBA00023125"/>
    </source>
</evidence>
<evidence type="ECO:0000256" key="9">
    <source>
        <dbReference type="ARBA" id="ARBA00022842"/>
    </source>
</evidence>
<protein>
    <recommendedName>
        <fullName evidence="12">DNA primase</fullName>
        <ecNumber evidence="12">2.7.7.101</ecNumber>
    </recommendedName>
</protein>
<dbReference type="InterPro" id="IPR006171">
    <property type="entry name" value="TOPRIM_dom"/>
</dbReference>
<dbReference type="InterPro" id="IPR037068">
    <property type="entry name" value="DNA_primase_core_N_sf"/>
</dbReference>
<proteinExistence type="inferred from homology"/>
<dbReference type="CDD" id="cd03364">
    <property type="entry name" value="TOPRIM_DnaG_primases"/>
    <property type="match status" value="1"/>
</dbReference>
<name>A0ABD7BZ39_XYLFS</name>
<evidence type="ECO:0000256" key="12">
    <source>
        <dbReference type="HAMAP-Rule" id="MF_00974"/>
    </source>
</evidence>
<evidence type="ECO:0000313" key="15">
    <source>
        <dbReference type="Proteomes" id="UP000196980"/>
    </source>
</evidence>
<feature type="zinc finger region" description="CHC2-type" evidence="12">
    <location>
        <begin position="42"/>
        <end position="66"/>
    </location>
</feature>
<comment type="similarity">
    <text evidence="12">Belongs to the DnaG primase family.</text>
</comment>
<keyword evidence="2 12" id="KW-0639">Primosome</keyword>
<keyword evidence="1 12" id="KW-0240">DNA-directed RNA polymerase</keyword>
<evidence type="ECO:0000256" key="3">
    <source>
        <dbReference type="ARBA" id="ARBA00022679"/>
    </source>
</evidence>
<keyword evidence="8 12" id="KW-0862">Zinc</keyword>
<dbReference type="FunFam" id="3.90.580.10:FF:000001">
    <property type="entry name" value="DNA primase"/>
    <property type="match status" value="1"/>
</dbReference>
<dbReference type="InterPro" id="IPR002694">
    <property type="entry name" value="Znf_CHC2"/>
</dbReference>
<feature type="domain" description="Toprim" evidence="13">
    <location>
        <begin position="261"/>
        <end position="343"/>
    </location>
</feature>
<comment type="catalytic activity">
    <reaction evidence="12">
        <text>ssDNA + n NTP = ssDNA/pppN(pN)n-1 hybrid + (n-1) diphosphate.</text>
        <dbReference type="EC" id="2.7.7.101"/>
    </reaction>
</comment>
<geneLocation type="plasmid" evidence="15">
    <name>pxf64-hb</name>
</geneLocation>
<dbReference type="PROSITE" id="PS50880">
    <property type="entry name" value="TOPRIM"/>
    <property type="match status" value="1"/>
</dbReference>
<evidence type="ECO:0000259" key="13">
    <source>
        <dbReference type="PROSITE" id="PS50880"/>
    </source>
</evidence>
<dbReference type="FunFam" id="3.40.1360.10:FF:000002">
    <property type="entry name" value="DNA primase"/>
    <property type="match status" value="1"/>
</dbReference>
<dbReference type="InterPro" id="IPR030846">
    <property type="entry name" value="DnaG_bac"/>
</dbReference>
<dbReference type="SUPFAM" id="SSF56731">
    <property type="entry name" value="DNA primase core"/>
    <property type="match status" value="1"/>
</dbReference>
<evidence type="ECO:0000256" key="1">
    <source>
        <dbReference type="ARBA" id="ARBA00022478"/>
    </source>
</evidence>